<evidence type="ECO:0000256" key="6">
    <source>
        <dbReference type="SAM" id="MobiDB-lite"/>
    </source>
</evidence>
<keyword evidence="4" id="KW-1015">Disulfide bond</keyword>
<dbReference type="KEGG" id="hro:HELRODRAFT_183440"/>
<keyword evidence="7" id="KW-0732">Signal</keyword>
<evidence type="ECO:0000313" key="9">
    <source>
        <dbReference type="EMBL" id="ESO11199.1"/>
    </source>
</evidence>
<keyword evidence="11" id="KW-1185">Reference proteome</keyword>
<dbReference type="InParanoid" id="T1FJN6"/>
<dbReference type="EMBL" id="AMQM01008775">
    <property type="status" value="NOT_ANNOTATED_CDS"/>
    <property type="molecule type" value="Genomic_DNA"/>
</dbReference>
<keyword evidence="3" id="KW-0862">Zinc</keyword>
<proteinExistence type="predicted"/>
<dbReference type="Pfam" id="PF17771">
    <property type="entry name" value="ADAMTS_CR_2"/>
    <property type="match status" value="1"/>
</dbReference>
<protein>
    <recommendedName>
        <fullName evidence="8">ADAM cysteine-rich domain-containing protein</fullName>
    </recommendedName>
</protein>
<reference evidence="9 11" key="2">
    <citation type="journal article" date="2013" name="Nature">
        <title>Insights into bilaterian evolution from three spiralian genomes.</title>
        <authorList>
            <person name="Simakov O."/>
            <person name="Marletaz F."/>
            <person name="Cho S.J."/>
            <person name="Edsinger-Gonzales E."/>
            <person name="Havlak P."/>
            <person name="Hellsten U."/>
            <person name="Kuo D.H."/>
            <person name="Larsson T."/>
            <person name="Lv J."/>
            <person name="Arendt D."/>
            <person name="Savage R."/>
            <person name="Osoegawa K."/>
            <person name="de Jong P."/>
            <person name="Grimwood J."/>
            <person name="Chapman J.A."/>
            <person name="Shapiro H."/>
            <person name="Aerts A."/>
            <person name="Otillar R.P."/>
            <person name="Terry A.Y."/>
            <person name="Boore J.L."/>
            <person name="Grigoriev I.V."/>
            <person name="Lindberg D.R."/>
            <person name="Seaver E.C."/>
            <person name="Weisblat D.A."/>
            <person name="Putnam N.H."/>
            <person name="Rokhsar D.S."/>
        </authorList>
    </citation>
    <scope>NUCLEOTIDE SEQUENCE</scope>
</reference>
<evidence type="ECO:0000256" key="3">
    <source>
        <dbReference type="ARBA" id="ARBA00022833"/>
    </source>
</evidence>
<evidence type="ECO:0000256" key="5">
    <source>
        <dbReference type="ARBA" id="ARBA00023180"/>
    </source>
</evidence>
<gene>
    <name evidence="10" type="primary">20209035</name>
    <name evidence="9" type="ORF">HELRODRAFT_183440</name>
</gene>
<dbReference type="GO" id="GO:0008237">
    <property type="term" value="F:metallopeptidase activity"/>
    <property type="evidence" value="ECO:0007669"/>
    <property type="project" value="InterPro"/>
</dbReference>
<reference evidence="11" key="1">
    <citation type="submission" date="2012-12" db="EMBL/GenBank/DDBJ databases">
        <authorList>
            <person name="Hellsten U."/>
            <person name="Grimwood J."/>
            <person name="Chapman J.A."/>
            <person name="Shapiro H."/>
            <person name="Aerts A."/>
            <person name="Otillar R.P."/>
            <person name="Terry A.Y."/>
            <person name="Boore J.L."/>
            <person name="Simakov O."/>
            <person name="Marletaz F."/>
            <person name="Cho S.-J."/>
            <person name="Edsinger-Gonzales E."/>
            <person name="Havlak P."/>
            <person name="Kuo D.-H."/>
            <person name="Larsson T."/>
            <person name="Lv J."/>
            <person name="Arendt D."/>
            <person name="Savage R."/>
            <person name="Osoegawa K."/>
            <person name="de Jong P."/>
            <person name="Lindberg D.R."/>
            <person name="Seaver E.C."/>
            <person name="Weisblat D.A."/>
            <person name="Putnam N.H."/>
            <person name="Grigoriev I.V."/>
            <person name="Rokhsar D.S."/>
        </authorList>
    </citation>
    <scope>NUCLEOTIDE SEQUENCE</scope>
</reference>
<dbReference type="InterPro" id="IPR024079">
    <property type="entry name" value="MetalloPept_cat_dom_sf"/>
</dbReference>
<evidence type="ECO:0000256" key="7">
    <source>
        <dbReference type="SAM" id="SignalP"/>
    </source>
</evidence>
<dbReference type="CTD" id="20209035"/>
<organism evidence="10 11">
    <name type="scientific">Helobdella robusta</name>
    <name type="common">Californian leech</name>
    <dbReference type="NCBI Taxonomy" id="6412"/>
    <lineage>
        <taxon>Eukaryota</taxon>
        <taxon>Metazoa</taxon>
        <taxon>Spiralia</taxon>
        <taxon>Lophotrochozoa</taxon>
        <taxon>Annelida</taxon>
        <taxon>Clitellata</taxon>
        <taxon>Hirudinea</taxon>
        <taxon>Rhynchobdellida</taxon>
        <taxon>Glossiphoniidae</taxon>
        <taxon>Helobdella</taxon>
    </lineage>
</organism>
<feature type="region of interest" description="Disordered" evidence="6">
    <location>
        <begin position="454"/>
        <end position="476"/>
    </location>
</feature>
<feature type="chain" id="PRO_5010980808" description="ADAM cysteine-rich domain-containing protein" evidence="7">
    <location>
        <begin position="23"/>
        <end position="576"/>
    </location>
</feature>
<dbReference type="HOGENOM" id="CLU_034138_0_0_1"/>
<feature type="domain" description="ADAM cysteine-rich" evidence="8">
    <location>
        <begin position="312"/>
        <end position="384"/>
    </location>
</feature>
<reference evidence="10" key="3">
    <citation type="submission" date="2015-06" db="UniProtKB">
        <authorList>
            <consortium name="EnsemblMetazoa"/>
        </authorList>
    </citation>
    <scope>IDENTIFICATION</scope>
</reference>
<dbReference type="Gene3D" id="3.40.390.10">
    <property type="entry name" value="Collagenase (Catalytic Domain)"/>
    <property type="match status" value="1"/>
</dbReference>
<evidence type="ECO:0000256" key="1">
    <source>
        <dbReference type="ARBA" id="ARBA00022723"/>
    </source>
</evidence>
<feature type="signal peptide" evidence="7">
    <location>
        <begin position="1"/>
        <end position="22"/>
    </location>
</feature>
<dbReference type="EMBL" id="KB095847">
    <property type="protein sequence ID" value="ESO11199.1"/>
    <property type="molecule type" value="Genomic_DNA"/>
</dbReference>
<dbReference type="Gene3D" id="3.40.1620.60">
    <property type="match status" value="1"/>
</dbReference>
<sequence length="576" mass="65624">MSLLRNFCGILFFTLFGSFARTADDVVISFPSSLQLSLPIKNNAKYTVHLSREQVDAIDANVFEDLHGTQWHMNKLELVRNYGNLASFIVAKVIENGVLKTTYVGDFVHDNESYSMFPNTLEHRLDRKETLEEHPVVLNGVEYVVALRKPLPTSMNDIVLKPPTNTVYMNGPKLSNSEADEDLNRAKRHNNDVTELVAEGTRRLLSKWLHMRLDIFCLLESVSKSKTNVSNSLGSPHDEEEGNTCPARYRYIMTARYNSFGRNNHHTFSSCSREYFQNYAHKLDSIGQNCMLKSRTNSNNEDLMKHVNVLPRTKYSLDIQCQMLYGPNVISCLPKGSTNSSENSCKKFYCDLRNDGCTAARSNVLPGTPCGDKMWCLNERCVSNSIKPDFKENETTRKPDNSAPDSQLPKNWCIQDMYAQLCVNILKDEKSRKEKCNEFLYDCCKTCAPYVSGTDSRATSGRPDTSVPNKNTNPPWQAPKEACTQDKHAQWCNESLKTENTRKAYCKDYINSCCKTCAPYVSVRGISKFFKSNDIFLKSLWAILLLGCTTYLVYRLHQLLDVYYTYTITTEFGEKV</sequence>
<dbReference type="OrthoDB" id="9936463at2759"/>
<dbReference type="InterPro" id="IPR041645">
    <property type="entry name" value="ADAMTS_CR_2"/>
</dbReference>
<accession>T1FJN6</accession>
<evidence type="ECO:0000256" key="4">
    <source>
        <dbReference type="ARBA" id="ARBA00023157"/>
    </source>
</evidence>
<dbReference type="Proteomes" id="UP000015101">
    <property type="component" value="Unassembled WGS sequence"/>
</dbReference>
<keyword evidence="1" id="KW-0479">Metal-binding</keyword>
<dbReference type="GeneID" id="20209035"/>
<dbReference type="RefSeq" id="XP_009010722.1">
    <property type="nucleotide sequence ID" value="XM_009012474.1"/>
</dbReference>
<dbReference type="AlphaFoldDB" id="T1FJN6"/>
<dbReference type="SUPFAM" id="SSF55486">
    <property type="entry name" value="Metalloproteases ('zincins'), catalytic domain"/>
    <property type="match status" value="1"/>
</dbReference>
<dbReference type="SMART" id="SM00608">
    <property type="entry name" value="ACR"/>
    <property type="match status" value="1"/>
</dbReference>
<dbReference type="InterPro" id="IPR006586">
    <property type="entry name" value="ADAM_Cys-rich"/>
</dbReference>
<dbReference type="eggNOG" id="KOG3538">
    <property type="taxonomic scope" value="Eukaryota"/>
</dbReference>
<keyword evidence="2" id="KW-0378">Hydrolase</keyword>
<name>T1FJN6_HELRO</name>
<keyword evidence="5" id="KW-0325">Glycoprotein</keyword>
<evidence type="ECO:0000259" key="8">
    <source>
        <dbReference type="SMART" id="SM00608"/>
    </source>
</evidence>
<evidence type="ECO:0000313" key="10">
    <source>
        <dbReference type="EnsemblMetazoa" id="HelroP183440"/>
    </source>
</evidence>
<feature type="compositionally biased region" description="Polar residues" evidence="6">
    <location>
        <begin position="454"/>
        <end position="475"/>
    </location>
</feature>
<dbReference type="GO" id="GO:0046872">
    <property type="term" value="F:metal ion binding"/>
    <property type="evidence" value="ECO:0007669"/>
    <property type="project" value="UniProtKB-KW"/>
</dbReference>
<dbReference type="EnsemblMetazoa" id="HelroT183440">
    <property type="protein sequence ID" value="HelroP183440"/>
    <property type="gene ID" value="HelroG183440"/>
</dbReference>
<evidence type="ECO:0000256" key="2">
    <source>
        <dbReference type="ARBA" id="ARBA00022801"/>
    </source>
</evidence>
<evidence type="ECO:0000313" key="11">
    <source>
        <dbReference type="Proteomes" id="UP000015101"/>
    </source>
</evidence>